<dbReference type="Proteomes" id="UP000504608">
    <property type="component" value="Unplaced"/>
</dbReference>
<dbReference type="AlphaFoldDB" id="A0A6J1KBH7"/>
<dbReference type="OrthoDB" id="2414723at2759"/>
<evidence type="ECO:0000259" key="2">
    <source>
        <dbReference type="PROSITE" id="PS50097"/>
    </source>
</evidence>
<dbReference type="GO" id="GO:0051260">
    <property type="term" value="P:protein homooligomerization"/>
    <property type="evidence" value="ECO:0007669"/>
    <property type="project" value="InterPro"/>
</dbReference>
<dbReference type="RefSeq" id="XP_022999682.1">
    <property type="nucleotide sequence ID" value="XM_023143914.1"/>
</dbReference>
<evidence type="ECO:0000313" key="3">
    <source>
        <dbReference type="Proteomes" id="UP000504608"/>
    </source>
</evidence>
<protein>
    <submittedName>
        <fullName evidence="4 5">BTB/POZ domain-containing protein At4g30940-like</fullName>
    </submittedName>
</protein>
<dbReference type="KEGG" id="cmax:111493963"/>
<dbReference type="Pfam" id="PF02214">
    <property type="entry name" value="BTB_2"/>
    <property type="match status" value="1"/>
</dbReference>
<dbReference type="PANTHER" id="PTHR14499:SF116">
    <property type="entry name" value="OSJNBA0029H02.24 PROTEIN"/>
    <property type="match status" value="1"/>
</dbReference>
<evidence type="ECO:0000313" key="5">
    <source>
        <dbReference type="RefSeq" id="XP_022999683.1"/>
    </source>
</evidence>
<dbReference type="InterPro" id="IPR011333">
    <property type="entry name" value="SKP1/BTB/POZ_sf"/>
</dbReference>
<dbReference type="SUPFAM" id="SSF101908">
    <property type="entry name" value="Putative isomerase YbhE"/>
    <property type="match status" value="1"/>
</dbReference>
<dbReference type="CDD" id="cd18316">
    <property type="entry name" value="BTB_POZ_KCTD-like"/>
    <property type="match status" value="1"/>
</dbReference>
<reference evidence="4 5" key="1">
    <citation type="submission" date="2025-04" db="UniProtKB">
        <authorList>
            <consortium name="RefSeq"/>
        </authorList>
    </citation>
    <scope>IDENTIFICATION</scope>
    <source>
        <tissue evidence="4 5">Young leaves</tissue>
    </source>
</reference>
<dbReference type="InterPro" id="IPR057441">
    <property type="entry name" value="Beta_prop_At2g24240"/>
</dbReference>
<comment type="pathway">
    <text evidence="1">Protein modification; protein ubiquitination.</text>
</comment>
<accession>A0A6J1KBH7</accession>
<evidence type="ECO:0000313" key="4">
    <source>
        <dbReference type="RefSeq" id="XP_022999682.1"/>
    </source>
</evidence>
<dbReference type="PROSITE" id="PS50097">
    <property type="entry name" value="BTB"/>
    <property type="match status" value="1"/>
</dbReference>
<keyword evidence="3" id="KW-1185">Reference proteome</keyword>
<dbReference type="PANTHER" id="PTHR14499">
    <property type="entry name" value="POTASSIUM CHANNEL TETRAMERIZATION DOMAIN-CONTAINING"/>
    <property type="match status" value="1"/>
</dbReference>
<feature type="domain" description="BTB" evidence="2">
    <location>
        <begin position="6"/>
        <end position="76"/>
    </location>
</feature>
<dbReference type="SUPFAM" id="SSF54695">
    <property type="entry name" value="POZ domain"/>
    <property type="match status" value="1"/>
</dbReference>
<dbReference type="InterPro" id="IPR000210">
    <property type="entry name" value="BTB/POZ_dom"/>
</dbReference>
<dbReference type="SMART" id="SM00225">
    <property type="entry name" value="BTB"/>
    <property type="match status" value="1"/>
</dbReference>
<evidence type="ECO:0000256" key="1">
    <source>
        <dbReference type="ARBA" id="ARBA00004906"/>
    </source>
</evidence>
<name>A0A6J1KBH7_CUCMA</name>
<proteinExistence type="predicted"/>
<gene>
    <name evidence="4 5 6" type="primary">LOC111493963</name>
</gene>
<dbReference type="InterPro" id="IPR003131">
    <property type="entry name" value="T1-type_BTB"/>
</dbReference>
<dbReference type="RefSeq" id="XP_022999684.1">
    <property type="nucleotide sequence ID" value="XM_023143916.1"/>
</dbReference>
<dbReference type="RefSeq" id="XP_022999683.1">
    <property type="nucleotide sequence ID" value="XM_023143915.1"/>
</dbReference>
<sequence length="481" mass="54022">MVTQKRKVRFNVGGKIFETTATTLSNASENSLLKAMLDGAWTAQYEEFGEHFIDRDPACFQVLLHLLRTGELLVPPTIPDTFLFREAHYYGLLDRVRSARSIKLDGENLKLASSITGRTLLQDHSLIRASANGSCSIANGRVFHVYDWMLQELSIANLDYMKIVDMEWYDSTSILISGRKHSNPNTGGDGGGRIGLFNPQTAKLQHKFKLTQTSSSSYRSHEGDNQFSRTTPGNLAINNSNDTIFCCCKHDLFTKVDGIGVWDTITGQQIDFLEGGYNSELNNTFKLQWLPSNKCLIAAIRSPQSNRISIFDPRMKEMHSGHWEHNPYKLKHQGAIVDAMGIEEMNCVCVIDENGFFGFVDLRRLGGESQMNRAWWSSEEEEKKERFPLPGEMVHIGPGGKPKLGWHGGKLFCSTNSAISVYCGSGFEWELASQVEPKYGGFIQDFSIGGDRLFSLHALQFNLYNINVWETPPSPLPPLFI</sequence>
<organism evidence="3 4">
    <name type="scientific">Cucurbita maxima</name>
    <name type="common">Pumpkin</name>
    <name type="synonym">Winter squash</name>
    <dbReference type="NCBI Taxonomy" id="3661"/>
    <lineage>
        <taxon>Eukaryota</taxon>
        <taxon>Viridiplantae</taxon>
        <taxon>Streptophyta</taxon>
        <taxon>Embryophyta</taxon>
        <taxon>Tracheophyta</taxon>
        <taxon>Spermatophyta</taxon>
        <taxon>Magnoliopsida</taxon>
        <taxon>eudicotyledons</taxon>
        <taxon>Gunneridae</taxon>
        <taxon>Pentapetalae</taxon>
        <taxon>rosids</taxon>
        <taxon>fabids</taxon>
        <taxon>Cucurbitales</taxon>
        <taxon>Cucurbitaceae</taxon>
        <taxon>Cucurbiteae</taxon>
        <taxon>Cucurbita</taxon>
    </lineage>
</organism>
<dbReference type="Pfam" id="PF25279">
    <property type="entry name" value="Beta_prop_At2g24240"/>
    <property type="match status" value="1"/>
</dbReference>
<dbReference type="GeneID" id="111493963"/>
<dbReference type="Gene3D" id="3.30.710.10">
    <property type="entry name" value="Potassium Channel Kv1.1, Chain A"/>
    <property type="match status" value="1"/>
</dbReference>
<evidence type="ECO:0000313" key="6">
    <source>
        <dbReference type="RefSeq" id="XP_022999684.1"/>
    </source>
</evidence>